<dbReference type="AlphaFoldDB" id="A6TNQ6"/>
<gene>
    <name evidence="2" type="ordered locus">Amet_1647</name>
</gene>
<proteinExistence type="predicted"/>
<dbReference type="InterPro" id="IPR027417">
    <property type="entry name" value="P-loop_NTPase"/>
</dbReference>
<dbReference type="GO" id="GO:0009898">
    <property type="term" value="C:cytoplasmic side of plasma membrane"/>
    <property type="evidence" value="ECO:0007669"/>
    <property type="project" value="TreeGrafter"/>
</dbReference>
<evidence type="ECO:0000259" key="1">
    <source>
        <dbReference type="Pfam" id="PF01656"/>
    </source>
</evidence>
<dbReference type="KEGG" id="amt:Amet_1647"/>
<dbReference type="GO" id="GO:0005829">
    <property type="term" value="C:cytosol"/>
    <property type="evidence" value="ECO:0007669"/>
    <property type="project" value="TreeGrafter"/>
</dbReference>
<dbReference type="InterPro" id="IPR002586">
    <property type="entry name" value="CobQ/CobB/MinD/ParA_Nub-bd_dom"/>
</dbReference>
<dbReference type="GO" id="GO:0051782">
    <property type="term" value="P:negative regulation of cell division"/>
    <property type="evidence" value="ECO:0007669"/>
    <property type="project" value="TreeGrafter"/>
</dbReference>
<dbReference type="GO" id="GO:0016887">
    <property type="term" value="F:ATP hydrolysis activity"/>
    <property type="evidence" value="ECO:0007669"/>
    <property type="project" value="TreeGrafter"/>
</dbReference>
<dbReference type="PANTHER" id="PTHR43384">
    <property type="entry name" value="SEPTUM SITE-DETERMINING PROTEIN MIND HOMOLOG, CHLOROPLASTIC-RELATED"/>
    <property type="match status" value="1"/>
</dbReference>
<dbReference type="InterPro" id="IPR050625">
    <property type="entry name" value="ParA/MinD_ATPase"/>
</dbReference>
<dbReference type="RefSeq" id="WP_012062862.1">
    <property type="nucleotide sequence ID" value="NC_009633.1"/>
</dbReference>
<dbReference type="Gene3D" id="3.40.50.300">
    <property type="entry name" value="P-loop containing nucleotide triphosphate hydrolases"/>
    <property type="match status" value="1"/>
</dbReference>
<sequence>MRVGFFGKGGSGKTTATAGFISYLKDMGDHVLAVDADMNVHLGKTLQMEHKSIGDAFDEFEEYLEGHRRHPVVENKKPVIIGTTPPALNSRFIRPKSEDPFIKTYATQRDNISLITVGTYRNTEVGHSCYHGKLGALELMYNRLLDDKHDIVVADSTAGVDSVGTSMFFVYDIIIFVVEPTLRSLNVYLDFLKITKNYSLNVYVLGNKVTDEDDINFLKEHIGEDKLIGCIKHSSDLRRFEQGDNSSFDEFINKNQAVFETIHRLIMDTEKNWDSYYERVLNVYKAGCQEWYNNYYSEELEKYIDPEFNYTKVVLAL</sequence>
<dbReference type="SUPFAM" id="SSF52540">
    <property type="entry name" value="P-loop containing nucleoside triphosphate hydrolases"/>
    <property type="match status" value="1"/>
</dbReference>
<dbReference type="EMBL" id="CP000724">
    <property type="protein sequence ID" value="ABR47824.1"/>
    <property type="molecule type" value="Genomic_DNA"/>
</dbReference>
<dbReference type="STRING" id="293826.Amet_1647"/>
<dbReference type="HOGENOM" id="CLU_852393_0_0_9"/>
<evidence type="ECO:0000313" key="3">
    <source>
        <dbReference type="Proteomes" id="UP000001572"/>
    </source>
</evidence>
<dbReference type="Pfam" id="PF01656">
    <property type="entry name" value="CbiA"/>
    <property type="match status" value="1"/>
</dbReference>
<dbReference type="Proteomes" id="UP000001572">
    <property type="component" value="Chromosome"/>
</dbReference>
<evidence type="ECO:0000313" key="2">
    <source>
        <dbReference type="EMBL" id="ABR47824.1"/>
    </source>
</evidence>
<feature type="domain" description="CobQ/CobB/MinD/ParA nucleotide binding" evidence="1">
    <location>
        <begin position="7"/>
        <end position="239"/>
    </location>
</feature>
<keyword evidence="3" id="KW-1185">Reference proteome</keyword>
<reference evidence="3" key="1">
    <citation type="journal article" date="2016" name="Genome Announc.">
        <title>Complete genome sequence of Alkaliphilus metalliredigens strain QYMF, an alkaliphilic and metal-reducing bacterium isolated from borax-contaminated leachate ponds.</title>
        <authorList>
            <person name="Hwang C."/>
            <person name="Copeland A."/>
            <person name="Lucas S."/>
            <person name="Lapidus A."/>
            <person name="Barry K."/>
            <person name="Detter J.C."/>
            <person name="Glavina Del Rio T."/>
            <person name="Hammon N."/>
            <person name="Israni S."/>
            <person name="Dalin E."/>
            <person name="Tice H."/>
            <person name="Pitluck S."/>
            <person name="Chertkov O."/>
            <person name="Brettin T."/>
            <person name="Bruce D."/>
            <person name="Han C."/>
            <person name="Schmutz J."/>
            <person name="Larimer F."/>
            <person name="Land M.L."/>
            <person name="Hauser L."/>
            <person name="Kyrpides N."/>
            <person name="Mikhailova N."/>
            <person name="Ye Q."/>
            <person name="Zhou J."/>
            <person name="Richardson P."/>
            <person name="Fields M.W."/>
        </authorList>
    </citation>
    <scope>NUCLEOTIDE SEQUENCE [LARGE SCALE GENOMIC DNA]</scope>
    <source>
        <strain evidence="3">QYMF</strain>
    </source>
</reference>
<name>A6TNQ6_ALKMQ</name>
<dbReference type="GO" id="GO:0005524">
    <property type="term" value="F:ATP binding"/>
    <property type="evidence" value="ECO:0007669"/>
    <property type="project" value="UniProtKB-KW"/>
</dbReference>
<protein>
    <submittedName>
        <fullName evidence="2">Putative ATP-binding protein</fullName>
    </submittedName>
</protein>
<dbReference type="eggNOG" id="COG3640">
    <property type="taxonomic scope" value="Bacteria"/>
</dbReference>
<dbReference type="PANTHER" id="PTHR43384:SF15">
    <property type="entry name" value="ATP-BINDING PROTEIN"/>
    <property type="match status" value="1"/>
</dbReference>
<accession>A6TNQ6</accession>
<keyword evidence="2" id="KW-0547">Nucleotide-binding</keyword>
<organism evidence="2 3">
    <name type="scientific">Alkaliphilus metalliredigens (strain QYMF)</name>
    <dbReference type="NCBI Taxonomy" id="293826"/>
    <lineage>
        <taxon>Bacteria</taxon>
        <taxon>Bacillati</taxon>
        <taxon>Bacillota</taxon>
        <taxon>Clostridia</taxon>
        <taxon>Peptostreptococcales</taxon>
        <taxon>Natronincolaceae</taxon>
        <taxon>Alkaliphilus</taxon>
    </lineage>
</organism>
<keyword evidence="2" id="KW-0067">ATP-binding</keyword>